<dbReference type="EMBL" id="CP026324">
    <property type="protein sequence ID" value="AUV79725.1"/>
    <property type="molecule type" value="Genomic_DNA"/>
</dbReference>
<evidence type="ECO:0000313" key="3">
    <source>
        <dbReference type="Proteomes" id="UP000236568"/>
    </source>
</evidence>
<proteinExistence type="predicted"/>
<dbReference type="SUPFAM" id="SSF52540">
    <property type="entry name" value="P-loop containing nucleoside triphosphate hydrolases"/>
    <property type="match status" value="1"/>
</dbReference>
<evidence type="ECO:0000259" key="1">
    <source>
        <dbReference type="Pfam" id="PF12705"/>
    </source>
</evidence>
<organism evidence="2 3">
    <name type="scientific">Helicobacter pylori</name>
    <name type="common">Campylobacter pylori</name>
    <dbReference type="NCBI Taxonomy" id="210"/>
    <lineage>
        <taxon>Bacteria</taxon>
        <taxon>Pseudomonadati</taxon>
        <taxon>Campylobacterota</taxon>
        <taxon>Epsilonproteobacteria</taxon>
        <taxon>Campylobacterales</taxon>
        <taxon>Helicobacteraceae</taxon>
        <taxon>Helicobacter</taxon>
    </lineage>
</organism>
<protein>
    <submittedName>
        <fullName evidence="2">Exonuclease</fullName>
    </submittedName>
</protein>
<dbReference type="Gene3D" id="3.90.320.10">
    <property type="match status" value="1"/>
</dbReference>
<feature type="domain" description="PD-(D/E)XK endonuclease-like" evidence="1">
    <location>
        <begin position="529"/>
        <end position="777"/>
    </location>
</feature>
<accession>A0AAC8SB80</accession>
<dbReference type="RefSeq" id="WP_001047444.1">
    <property type="nucleotide sequence ID" value="NZ_CP010436.1"/>
</dbReference>
<sequence>MNLEKLFLEKTPLFVFSSTRRLKHFYLEQGEGFLPNAMSMGNFFEQAFYIPNKKKIPNSARLILMIDTIKAIAKEKKSILEGLLLFENSFLGYLESTSFLFDLFDELSSACIKLNELSSKDIYLDYEKHLEVLEMIYDRYIKKLEGLGFYDKIMQEKPAILKEFFEHFSSIEWHLDGFMSVFERQCLLEAAELVPITLHLSCDKYNQKFLEFLNLKLETDCDYSIDFKTQKILSQTPKRQKIEPKLYANSSYLKQSALVLQTIEEYLQKDNDPNKMAIITPNADFLPFLKLLDKNNNLNFAMGLGAKNSPYYTELVKILEDLETSDLDLSGSALLDLENITLALLEQQSSKEKAPLKEAHSQIMHQYHLLKDTLKNYSLKDLLHLYLQEFEANFRLDDSSGGKIRVMDTLETRGMQFDKIVIVDFNETCVPSLKDCDLFLNSALRKSLNLPTLLDKKNLQKHYYYQLFKNSKEITLSYIESETSKASNMLLELNLHIEPIKDAYTLFAPSPLKDYQEEEIKAAIPKDFSFSASSLNAFLTCKRRFYYHYIKRFKESPKDENNSAVGSLLHELLKEAYEKDKTPHALEERLIWLLETRENITPKERLDTLVVLKKIQAFYKKERERFNAEITILDLEKSFETIIQGVIFKGRIDRIDKTADNEIILLDYKFKSDLKLDSMSKTQRGGLSPIEIAQISTDYQMAIYAFALKNLGYKEPIKAFFYDLRKGELLEEEELILQAKMDHLEFSLIPKLKQEIDFEKTLEVKDCEYCSFKDMCNR</sequence>
<dbReference type="InterPro" id="IPR011335">
    <property type="entry name" value="Restrct_endonuc-II-like"/>
</dbReference>
<dbReference type="GO" id="GO:0004527">
    <property type="term" value="F:exonuclease activity"/>
    <property type="evidence" value="ECO:0007669"/>
    <property type="project" value="UniProtKB-KW"/>
</dbReference>
<name>A0AAC8SB80_HELPX</name>
<dbReference type="Proteomes" id="UP000236568">
    <property type="component" value="Chromosome"/>
</dbReference>
<keyword evidence="2" id="KW-0540">Nuclease</keyword>
<reference evidence="2 3" key="2">
    <citation type="submission" date="2018-02" db="EMBL/GenBank/DDBJ databases">
        <title>N4-cytosine DNA methylation regulates transcription and pathogenesis in Helicobacter pylori.</title>
        <authorList>
            <person name="Kumar S."/>
            <person name="Karmakar B.C."/>
            <person name="Nagarajan D."/>
            <person name="Mukhopadhyay A.K."/>
            <person name="Rao D.N."/>
        </authorList>
    </citation>
    <scope>NUCLEOTIDE SEQUENCE [LARGE SCALE GENOMIC DNA]</scope>
    <source>
        <strain evidence="2 3">26695-dRdM2</strain>
    </source>
</reference>
<gene>
    <name evidence="2" type="ORF">C2842_05610</name>
</gene>
<dbReference type="AlphaFoldDB" id="A0AAC8SB80"/>
<dbReference type="Pfam" id="PF12705">
    <property type="entry name" value="PDDEXK_1"/>
    <property type="match status" value="1"/>
</dbReference>
<evidence type="ECO:0000313" key="2">
    <source>
        <dbReference type="EMBL" id="AUV79725.1"/>
    </source>
</evidence>
<keyword evidence="2" id="KW-0269">Exonuclease</keyword>
<dbReference type="InterPro" id="IPR011604">
    <property type="entry name" value="PDDEXK-like_dom_sf"/>
</dbReference>
<dbReference type="InterPro" id="IPR038726">
    <property type="entry name" value="PDDEXK_AddAB-type"/>
</dbReference>
<reference evidence="2 3" key="1">
    <citation type="submission" date="2018-01" db="EMBL/GenBank/DDBJ databases">
        <authorList>
            <person name="Morgan R.D."/>
        </authorList>
    </citation>
    <scope>NUCLEOTIDE SEQUENCE [LARGE SCALE GENOMIC DNA]</scope>
    <source>
        <strain evidence="2 3">26695-dRdM2</strain>
    </source>
</reference>
<dbReference type="InterPro" id="IPR027417">
    <property type="entry name" value="P-loop_NTPase"/>
</dbReference>
<keyword evidence="2" id="KW-0378">Hydrolase</keyword>
<dbReference type="SUPFAM" id="SSF52980">
    <property type="entry name" value="Restriction endonuclease-like"/>
    <property type="match status" value="1"/>
</dbReference>